<evidence type="ECO:0000313" key="2">
    <source>
        <dbReference type="EMBL" id="CAB4695205.1"/>
    </source>
</evidence>
<feature type="compositionally biased region" description="Polar residues" evidence="1">
    <location>
        <begin position="8"/>
        <end position="19"/>
    </location>
</feature>
<proteinExistence type="predicted"/>
<dbReference type="AlphaFoldDB" id="A0A6J6PEL7"/>
<organism evidence="2">
    <name type="scientific">freshwater metagenome</name>
    <dbReference type="NCBI Taxonomy" id="449393"/>
    <lineage>
        <taxon>unclassified sequences</taxon>
        <taxon>metagenomes</taxon>
        <taxon>ecological metagenomes</taxon>
    </lineage>
</organism>
<name>A0A6J6PEL7_9ZZZZ</name>
<protein>
    <submittedName>
        <fullName evidence="2">Unannotated protein</fullName>
    </submittedName>
</protein>
<evidence type="ECO:0000256" key="1">
    <source>
        <dbReference type="SAM" id="MobiDB-lite"/>
    </source>
</evidence>
<dbReference type="EMBL" id="CAEZXM010000164">
    <property type="protein sequence ID" value="CAB4695205.1"/>
    <property type="molecule type" value="Genomic_DNA"/>
</dbReference>
<reference evidence="2" key="1">
    <citation type="submission" date="2020-05" db="EMBL/GenBank/DDBJ databases">
        <authorList>
            <person name="Chiriac C."/>
            <person name="Salcher M."/>
            <person name="Ghai R."/>
            <person name="Kavagutti S V."/>
        </authorList>
    </citation>
    <scope>NUCLEOTIDE SEQUENCE</scope>
</reference>
<feature type="region of interest" description="Disordered" evidence="1">
    <location>
        <begin position="1"/>
        <end position="22"/>
    </location>
</feature>
<sequence length="159" mass="17290">MVRKPHANNANRRVSLSHRSPTRPVMSAAIANANGTVIPTYPRYKIGGWNNTRMWFCSSGLGPGPLVTPSAPRWNASAGPSVSTKKKMHTTNITTRAHATNGSAKRLRKRCAMTTVYPTSTTSHNKMLPSSALQMAVMLNKNGVSADPTCCTYFNDQSR</sequence>
<accession>A0A6J6PEL7</accession>
<gene>
    <name evidence="2" type="ORF">UFOPK2366_00965</name>
</gene>